<evidence type="ECO:0000313" key="6">
    <source>
        <dbReference type="Proteomes" id="UP000284057"/>
    </source>
</evidence>
<sequence length="159" mass="17502">MPKALGRDSACSIARSLEVLGDSWTLLIVREAIVAGATRFHEFRDALGVAPNILAKRLASLVDDGLMVRRTYQEPGERAREEYVLTDAGRSLSLVVAALGEWGRTHRPRPDGTSPRFLVETSDDPVRLAFVDSRGGQVPPERLVARRVPDRERATEAIS</sequence>
<evidence type="ECO:0000256" key="3">
    <source>
        <dbReference type="ARBA" id="ARBA00023163"/>
    </source>
</evidence>
<dbReference type="InterPro" id="IPR036388">
    <property type="entry name" value="WH-like_DNA-bd_sf"/>
</dbReference>
<protein>
    <submittedName>
        <fullName evidence="5">Transcriptional regulator</fullName>
    </submittedName>
</protein>
<dbReference type="AlphaFoldDB" id="A0A418KRW9"/>
<dbReference type="SUPFAM" id="SSF46785">
    <property type="entry name" value="Winged helix' DNA-binding domain"/>
    <property type="match status" value="1"/>
</dbReference>
<keyword evidence="6" id="KW-1185">Reference proteome</keyword>
<dbReference type="InterPro" id="IPR002577">
    <property type="entry name" value="HTH_HxlR"/>
</dbReference>
<evidence type="ECO:0000256" key="1">
    <source>
        <dbReference type="ARBA" id="ARBA00023015"/>
    </source>
</evidence>
<keyword evidence="2" id="KW-0238">DNA-binding</keyword>
<evidence type="ECO:0000259" key="4">
    <source>
        <dbReference type="PROSITE" id="PS51118"/>
    </source>
</evidence>
<dbReference type="GO" id="GO:0003677">
    <property type="term" value="F:DNA binding"/>
    <property type="evidence" value="ECO:0007669"/>
    <property type="project" value="UniProtKB-KW"/>
</dbReference>
<dbReference type="PROSITE" id="PS51118">
    <property type="entry name" value="HTH_HXLR"/>
    <property type="match status" value="1"/>
</dbReference>
<dbReference type="Pfam" id="PF01638">
    <property type="entry name" value="HxlR"/>
    <property type="match status" value="1"/>
</dbReference>
<reference evidence="5 6" key="1">
    <citation type="submission" date="2018-09" db="EMBL/GenBank/DDBJ databases">
        <title>Isolation, diversity and antifungal activity of actinobacteria from wheat.</title>
        <authorList>
            <person name="Han C."/>
        </authorList>
    </citation>
    <scope>NUCLEOTIDE SEQUENCE [LARGE SCALE GENOMIC DNA]</scope>
    <source>
        <strain evidence="5 6">NEAU-YY265</strain>
    </source>
</reference>
<dbReference type="Proteomes" id="UP000284057">
    <property type="component" value="Unassembled WGS sequence"/>
</dbReference>
<feature type="domain" description="HTH hxlR-type" evidence="4">
    <location>
        <begin position="11"/>
        <end position="111"/>
    </location>
</feature>
<name>A0A418KRW9_9ACTN</name>
<proteinExistence type="predicted"/>
<dbReference type="RefSeq" id="WP_119659903.1">
    <property type="nucleotide sequence ID" value="NZ_QUAL01000098.1"/>
</dbReference>
<dbReference type="OrthoDB" id="9792527at2"/>
<dbReference type="InterPro" id="IPR036390">
    <property type="entry name" value="WH_DNA-bd_sf"/>
</dbReference>
<dbReference type="PANTHER" id="PTHR33204:SF18">
    <property type="entry name" value="TRANSCRIPTIONAL REGULATORY PROTEIN"/>
    <property type="match status" value="1"/>
</dbReference>
<comment type="caution">
    <text evidence="5">The sequence shown here is derived from an EMBL/GenBank/DDBJ whole genome shotgun (WGS) entry which is preliminary data.</text>
</comment>
<keyword evidence="3" id="KW-0804">Transcription</keyword>
<organism evidence="5 6">
    <name type="scientific">Jiangella rhizosphaerae</name>
    <dbReference type="NCBI Taxonomy" id="2293569"/>
    <lineage>
        <taxon>Bacteria</taxon>
        <taxon>Bacillati</taxon>
        <taxon>Actinomycetota</taxon>
        <taxon>Actinomycetes</taxon>
        <taxon>Jiangellales</taxon>
        <taxon>Jiangellaceae</taxon>
        <taxon>Jiangella</taxon>
    </lineage>
</organism>
<dbReference type="EMBL" id="QUAL01000098">
    <property type="protein sequence ID" value="RIQ26256.1"/>
    <property type="molecule type" value="Genomic_DNA"/>
</dbReference>
<gene>
    <name evidence="5" type="ORF">DY240_10735</name>
</gene>
<evidence type="ECO:0000313" key="5">
    <source>
        <dbReference type="EMBL" id="RIQ26256.1"/>
    </source>
</evidence>
<accession>A0A418KRW9</accession>
<keyword evidence="1" id="KW-0805">Transcription regulation</keyword>
<evidence type="ECO:0000256" key="2">
    <source>
        <dbReference type="ARBA" id="ARBA00023125"/>
    </source>
</evidence>
<dbReference type="PANTHER" id="PTHR33204">
    <property type="entry name" value="TRANSCRIPTIONAL REGULATOR, MARR FAMILY"/>
    <property type="match status" value="1"/>
</dbReference>
<dbReference type="Gene3D" id="1.10.10.10">
    <property type="entry name" value="Winged helix-like DNA-binding domain superfamily/Winged helix DNA-binding domain"/>
    <property type="match status" value="1"/>
</dbReference>